<accession>A0A6G9AZK7</accession>
<dbReference type="Pfam" id="PF00042">
    <property type="entry name" value="Globin"/>
    <property type="match status" value="1"/>
</dbReference>
<dbReference type="GO" id="GO:0046210">
    <property type="term" value="P:nitric oxide catabolic process"/>
    <property type="evidence" value="ECO:0007669"/>
    <property type="project" value="TreeGrafter"/>
</dbReference>
<keyword evidence="1 5" id="KW-0349">Heme</keyword>
<dbReference type="InterPro" id="IPR000971">
    <property type="entry name" value="Globin"/>
</dbReference>
<keyword evidence="8" id="KW-1185">Reference proteome</keyword>
<dbReference type="PROSITE" id="PS01033">
    <property type="entry name" value="GLOBIN"/>
    <property type="match status" value="1"/>
</dbReference>
<dbReference type="Proteomes" id="UP000501802">
    <property type="component" value="Chromosome"/>
</dbReference>
<organism evidence="7 8">
    <name type="scientific">Spirosoma aureum</name>
    <dbReference type="NCBI Taxonomy" id="2692134"/>
    <lineage>
        <taxon>Bacteria</taxon>
        <taxon>Pseudomonadati</taxon>
        <taxon>Bacteroidota</taxon>
        <taxon>Cytophagia</taxon>
        <taxon>Cytophagales</taxon>
        <taxon>Cytophagaceae</taxon>
        <taxon>Spirosoma</taxon>
    </lineage>
</organism>
<gene>
    <name evidence="7" type="ORF">G8759_08910</name>
</gene>
<dbReference type="GO" id="GO:0005344">
    <property type="term" value="F:oxygen carrier activity"/>
    <property type="evidence" value="ECO:0007669"/>
    <property type="project" value="UniProtKB-KW"/>
</dbReference>
<evidence type="ECO:0000256" key="5">
    <source>
        <dbReference type="RuleBase" id="RU000356"/>
    </source>
</evidence>
<evidence type="ECO:0000256" key="2">
    <source>
        <dbReference type="ARBA" id="ARBA00022621"/>
    </source>
</evidence>
<proteinExistence type="inferred from homology"/>
<name>A0A6G9AZK7_9BACT</name>
<dbReference type="PANTHER" id="PTHR43396:SF3">
    <property type="entry name" value="FLAVOHEMOPROTEIN"/>
    <property type="match status" value="1"/>
</dbReference>
<dbReference type="PANTHER" id="PTHR43396">
    <property type="entry name" value="FLAVOHEMOPROTEIN"/>
    <property type="match status" value="1"/>
</dbReference>
<keyword evidence="4" id="KW-0408">Iron</keyword>
<keyword evidence="2 5" id="KW-0561">Oxygen transport</keyword>
<evidence type="ECO:0000313" key="7">
    <source>
        <dbReference type="EMBL" id="QIP17735.1"/>
    </source>
</evidence>
<keyword evidence="5" id="KW-0813">Transport</keyword>
<evidence type="ECO:0000259" key="6">
    <source>
        <dbReference type="PROSITE" id="PS01033"/>
    </source>
</evidence>
<sequence length="133" mass="15493">MTPQQFIVVKQSWRLLRAINPALLGEVFYGQLFMRYPALRPLFPGKMESQYQKLVDMLSLIITRLDRETVTEEIALLAQRHKGYGVKSEHFDAVGQSLLWTLEQGLGRDWNDTVRTAWEACYTDLRNAMLEKM</sequence>
<dbReference type="InterPro" id="IPR012292">
    <property type="entry name" value="Globin/Proto"/>
</dbReference>
<evidence type="ECO:0000313" key="8">
    <source>
        <dbReference type="Proteomes" id="UP000501802"/>
    </source>
</evidence>
<dbReference type="EMBL" id="CP050063">
    <property type="protein sequence ID" value="QIP17735.1"/>
    <property type="molecule type" value="Genomic_DNA"/>
</dbReference>
<dbReference type="SUPFAM" id="SSF46458">
    <property type="entry name" value="Globin-like"/>
    <property type="match status" value="1"/>
</dbReference>
<comment type="similarity">
    <text evidence="5">Belongs to the globin family.</text>
</comment>
<dbReference type="InterPro" id="IPR009050">
    <property type="entry name" value="Globin-like_sf"/>
</dbReference>
<evidence type="ECO:0000256" key="4">
    <source>
        <dbReference type="ARBA" id="ARBA00023004"/>
    </source>
</evidence>
<dbReference type="GO" id="GO:0071500">
    <property type="term" value="P:cellular response to nitrosative stress"/>
    <property type="evidence" value="ECO:0007669"/>
    <property type="project" value="TreeGrafter"/>
</dbReference>
<dbReference type="KEGG" id="spib:G8759_08910"/>
<keyword evidence="3" id="KW-0479">Metal-binding</keyword>
<dbReference type="GO" id="GO:0046872">
    <property type="term" value="F:metal ion binding"/>
    <property type="evidence" value="ECO:0007669"/>
    <property type="project" value="UniProtKB-KW"/>
</dbReference>
<dbReference type="GO" id="GO:0020037">
    <property type="term" value="F:heme binding"/>
    <property type="evidence" value="ECO:0007669"/>
    <property type="project" value="InterPro"/>
</dbReference>
<evidence type="ECO:0000256" key="1">
    <source>
        <dbReference type="ARBA" id="ARBA00022617"/>
    </source>
</evidence>
<dbReference type="Gene3D" id="1.10.490.10">
    <property type="entry name" value="Globins"/>
    <property type="match status" value="1"/>
</dbReference>
<feature type="domain" description="Globin" evidence="6">
    <location>
        <begin position="1"/>
        <end position="133"/>
    </location>
</feature>
<dbReference type="GO" id="GO:0019825">
    <property type="term" value="F:oxygen binding"/>
    <property type="evidence" value="ECO:0007669"/>
    <property type="project" value="InterPro"/>
</dbReference>
<dbReference type="GO" id="GO:0008941">
    <property type="term" value="F:nitric oxide dioxygenase NAD(P)H activity"/>
    <property type="evidence" value="ECO:0007669"/>
    <property type="project" value="TreeGrafter"/>
</dbReference>
<reference evidence="7 8" key="1">
    <citation type="submission" date="2020-03" db="EMBL/GenBank/DDBJ databases">
        <authorList>
            <person name="Kim M.K."/>
        </authorList>
    </citation>
    <scope>NUCLEOTIDE SEQUENCE [LARGE SCALE GENOMIC DNA]</scope>
    <source>
        <strain evidence="7 8">BT328</strain>
    </source>
</reference>
<protein>
    <submittedName>
        <fullName evidence="7">Hemoglobin</fullName>
    </submittedName>
</protein>
<dbReference type="GO" id="GO:0071949">
    <property type="term" value="F:FAD binding"/>
    <property type="evidence" value="ECO:0007669"/>
    <property type="project" value="TreeGrafter"/>
</dbReference>
<evidence type="ECO:0000256" key="3">
    <source>
        <dbReference type="ARBA" id="ARBA00022723"/>
    </source>
</evidence>
<dbReference type="AlphaFoldDB" id="A0A6G9AZK7"/>